<dbReference type="PROSITE" id="PS50181">
    <property type="entry name" value="FBOX"/>
    <property type="match status" value="1"/>
</dbReference>
<dbReference type="InterPro" id="IPR032675">
    <property type="entry name" value="LRR_dom_sf"/>
</dbReference>
<reference evidence="3" key="2">
    <citation type="submission" date="2023-06" db="EMBL/GenBank/DDBJ databases">
        <authorList>
            <person name="Swenson N.G."/>
            <person name="Wegrzyn J.L."/>
            <person name="Mcevoy S.L."/>
        </authorList>
    </citation>
    <scope>NUCLEOTIDE SEQUENCE</scope>
    <source>
        <strain evidence="3">NS2018</strain>
        <tissue evidence="3">Leaf</tissue>
    </source>
</reference>
<feature type="compositionally biased region" description="Acidic residues" evidence="1">
    <location>
        <begin position="134"/>
        <end position="150"/>
    </location>
</feature>
<gene>
    <name evidence="3" type="ORF">LWI29_022404</name>
</gene>
<dbReference type="Proteomes" id="UP001168877">
    <property type="component" value="Unassembled WGS sequence"/>
</dbReference>
<dbReference type="Pfam" id="PF23622">
    <property type="entry name" value="LRR_At1g61320_AtMIF1"/>
    <property type="match status" value="1"/>
</dbReference>
<evidence type="ECO:0000313" key="3">
    <source>
        <dbReference type="EMBL" id="KAK0579186.1"/>
    </source>
</evidence>
<dbReference type="SUPFAM" id="SSF52047">
    <property type="entry name" value="RNI-like"/>
    <property type="match status" value="1"/>
</dbReference>
<dbReference type="PANTHER" id="PTHR34145">
    <property type="entry name" value="OS02G0105600 PROTEIN"/>
    <property type="match status" value="1"/>
</dbReference>
<dbReference type="SUPFAM" id="SSF81383">
    <property type="entry name" value="F-box domain"/>
    <property type="match status" value="1"/>
</dbReference>
<feature type="region of interest" description="Disordered" evidence="1">
    <location>
        <begin position="132"/>
        <end position="156"/>
    </location>
</feature>
<proteinExistence type="predicted"/>
<dbReference type="Gene3D" id="1.20.1280.50">
    <property type="match status" value="1"/>
</dbReference>
<dbReference type="InterPro" id="IPR055411">
    <property type="entry name" value="LRR_FXL15/At3g58940/PEG3-like"/>
</dbReference>
<dbReference type="InterPro" id="IPR036047">
    <property type="entry name" value="F-box-like_dom_sf"/>
</dbReference>
<keyword evidence="4" id="KW-1185">Reference proteome</keyword>
<dbReference type="Gene3D" id="3.80.10.10">
    <property type="entry name" value="Ribonuclease Inhibitor"/>
    <property type="match status" value="1"/>
</dbReference>
<comment type="caution">
    <text evidence="3">The sequence shown here is derived from an EMBL/GenBank/DDBJ whole genome shotgun (WGS) entry which is preliminary data.</text>
</comment>
<protein>
    <recommendedName>
        <fullName evidence="2">F-box domain-containing protein</fullName>
    </recommendedName>
</protein>
<accession>A0AA39RSP8</accession>
<reference evidence="3" key="1">
    <citation type="journal article" date="2022" name="Plant J.">
        <title>Strategies of tolerance reflected in two North American maple genomes.</title>
        <authorList>
            <person name="McEvoy S.L."/>
            <person name="Sezen U.U."/>
            <person name="Trouern-Trend A."/>
            <person name="McMahon S.M."/>
            <person name="Schaberg P.G."/>
            <person name="Yang J."/>
            <person name="Wegrzyn J.L."/>
            <person name="Swenson N.G."/>
        </authorList>
    </citation>
    <scope>NUCLEOTIDE SEQUENCE</scope>
    <source>
        <strain evidence="3">NS2018</strain>
    </source>
</reference>
<dbReference type="PANTHER" id="PTHR34145:SF28">
    <property type="entry name" value="F-BOX DOMAIN-CONTAINING PROTEIN"/>
    <property type="match status" value="1"/>
</dbReference>
<dbReference type="InterPro" id="IPR001810">
    <property type="entry name" value="F-box_dom"/>
</dbReference>
<dbReference type="Pfam" id="PF00646">
    <property type="entry name" value="F-box"/>
    <property type="match status" value="1"/>
</dbReference>
<feature type="domain" description="F-box" evidence="2">
    <location>
        <begin position="8"/>
        <end position="44"/>
    </location>
</feature>
<dbReference type="EMBL" id="JAUESC010000385">
    <property type="protein sequence ID" value="KAK0579186.1"/>
    <property type="molecule type" value="Genomic_DNA"/>
</dbReference>
<organism evidence="3 4">
    <name type="scientific">Acer saccharum</name>
    <name type="common">Sugar maple</name>
    <dbReference type="NCBI Taxonomy" id="4024"/>
    <lineage>
        <taxon>Eukaryota</taxon>
        <taxon>Viridiplantae</taxon>
        <taxon>Streptophyta</taxon>
        <taxon>Embryophyta</taxon>
        <taxon>Tracheophyta</taxon>
        <taxon>Spermatophyta</taxon>
        <taxon>Magnoliopsida</taxon>
        <taxon>eudicotyledons</taxon>
        <taxon>Gunneridae</taxon>
        <taxon>Pentapetalae</taxon>
        <taxon>rosids</taxon>
        <taxon>malvids</taxon>
        <taxon>Sapindales</taxon>
        <taxon>Sapindaceae</taxon>
        <taxon>Hippocastanoideae</taxon>
        <taxon>Acereae</taxon>
        <taxon>Acer</taxon>
    </lineage>
</organism>
<dbReference type="AlphaFoldDB" id="A0AA39RSP8"/>
<dbReference type="Pfam" id="PF24758">
    <property type="entry name" value="LRR_At5g56370"/>
    <property type="match status" value="1"/>
</dbReference>
<dbReference type="InterPro" id="IPR055357">
    <property type="entry name" value="LRR_At1g61320_AtMIF1"/>
</dbReference>
<sequence>MGDRIGVVDRISELPDFIIHHIMSYLSSKKVAQMSVLSKRWNYLQISFPILVFNMSRKKSSREHTVEFMRFVDASILRFCELQVPLQKFRLCMPLHDVEGLISLLDKWIELAVAREVKELDFNFRMDSNGYGETDSDGDVETDGDGDGGDSDSNGDVNGEIYTLPETIFSAKFVTTLNLTNCYLEQSSGTIMLQSLKKLALDKVQIYEEMVQKFISGCPLLEDLFLSPIWHSDRICVSPAPKLKILTIDLSLSHSGAEIIEIVSPSLQQCTLSALRRGCVIDMAGCYDLKYFDLTDAVISDEDFHNLILKFPLLEKLILCNCTVEKIAFSSNRLRELEVRNCRELISIDIDAPSLLTFSYDCFTRPASINIPRSCSRKARFQIKSYNDTLYSFNRIKELLEVPYEIEELRISIYVEVCI</sequence>
<evidence type="ECO:0000313" key="4">
    <source>
        <dbReference type="Proteomes" id="UP001168877"/>
    </source>
</evidence>
<name>A0AA39RSP8_ACESA</name>
<dbReference type="InterPro" id="IPR053772">
    <property type="entry name" value="At1g61320/At1g61330-like"/>
</dbReference>
<evidence type="ECO:0000259" key="2">
    <source>
        <dbReference type="PROSITE" id="PS50181"/>
    </source>
</evidence>
<evidence type="ECO:0000256" key="1">
    <source>
        <dbReference type="SAM" id="MobiDB-lite"/>
    </source>
</evidence>